<dbReference type="Proteomes" id="UP001732700">
    <property type="component" value="Chromosome 4A"/>
</dbReference>
<dbReference type="EnsemblPlants" id="AVESA.00010b.r2.4AG0609170.1">
    <property type="protein sequence ID" value="AVESA.00010b.r2.4AG0609170.1.CDS"/>
    <property type="gene ID" value="AVESA.00010b.r2.4AG0609170"/>
</dbReference>
<accession>A0ACD5WC72</accession>
<sequence>MTKLVPIYLGLSSPVRIYPRPRRRSRSLARLRLPLLLLPHSPCRSRSPLALPADMLISPGLAAPALSHPSPSPTAASLSCRGLGSPIQPAATTSTTRYGRPRSRAPLHSAHVDAAAITSTVPAKDTQGRLDRDELRRVCGEPDLEGAVNLLDEMLQQRGGAGASGQLTPEEQAAVLQCYTDPLSLAYVRRGHRLLSKCMSRSQRSGIATPILQRIATLYCKLSAPGDARRVLEGVLRPPSPLGKEDGAQAKRREAYEKVRELHEEIRAAGYVPDTRFVLHDIDEGAKERALMYHSERLAIAFGLVSTPPGTPLRVMKNLRICGDCHNAVKLIAKVTCREIIVRDNKRFHHFKDGACSCGDYWISEMYSPKNFLMDYLLFVESSTALTSYPVHHSQTAPRIARTPKK</sequence>
<reference evidence="1" key="2">
    <citation type="submission" date="2025-09" db="UniProtKB">
        <authorList>
            <consortium name="EnsemblPlants"/>
        </authorList>
    </citation>
    <scope>IDENTIFICATION</scope>
</reference>
<organism evidence="1 2">
    <name type="scientific">Avena sativa</name>
    <name type="common">Oat</name>
    <dbReference type="NCBI Taxonomy" id="4498"/>
    <lineage>
        <taxon>Eukaryota</taxon>
        <taxon>Viridiplantae</taxon>
        <taxon>Streptophyta</taxon>
        <taxon>Embryophyta</taxon>
        <taxon>Tracheophyta</taxon>
        <taxon>Spermatophyta</taxon>
        <taxon>Magnoliopsida</taxon>
        <taxon>Liliopsida</taxon>
        <taxon>Poales</taxon>
        <taxon>Poaceae</taxon>
        <taxon>BOP clade</taxon>
        <taxon>Pooideae</taxon>
        <taxon>Poodae</taxon>
        <taxon>Poeae</taxon>
        <taxon>Poeae Chloroplast Group 1 (Aveneae type)</taxon>
        <taxon>Aveninae</taxon>
        <taxon>Avena</taxon>
    </lineage>
</organism>
<evidence type="ECO:0000313" key="1">
    <source>
        <dbReference type="EnsemblPlants" id="AVESA.00010b.r2.4AG0609170.1.CDS"/>
    </source>
</evidence>
<keyword evidence="2" id="KW-1185">Reference proteome</keyword>
<evidence type="ECO:0000313" key="2">
    <source>
        <dbReference type="Proteomes" id="UP001732700"/>
    </source>
</evidence>
<proteinExistence type="predicted"/>
<reference evidence="1" key="1">
    <citation type="submission" date="2021-05" db="EMBL/GenBank/DDBJ databases">
        <authorList>
            <person name="Scholz U."/>
            <person name="Mascher M."/>
            <person name="Fiebig A."/>
        </authorList>
    </citation>
    <scope>NUCLEOTIDE SEQUENCE [LARGE SCALE GENOMIC DNA]</scope>
</reference>
<name>A0ACD5WC72_AVESA</name>
<protein>
    <submittedName>
        <fullName evidence="1">Uncharacterized protein</fullName>
    </submittedName>
</protein>